<evidence type="ECO:0000313" key="8">
    <source>
        <dbReference type="EMBL" id="CAH2000498.1"/>
    </source>
</evidence>
<dbReference type="InterPro" id="IPR015422">
    <property type="entry name" value="PyrdxlP-dep_Trfase_small"/>
</dbReference>
<dbReference type="GO" id="GO:0030170">
    <property type="term" value="F:pyridoxal phosphate binding"/>
    <property type="evidence" value="ECO:0007669"/>
    <property type="project" value="InterPro"/>
</dbReference>
<dbReference type="FunFam" id="3.40.640.10:FF:000025">
    <property type="entry name" value="Histidine decarboxylase"/>
    <property type="match status" value="1"/>
</dbReference>
<evidence type="ECO:0000256" key="7">
    <source>
        <dbReference type="SAM" id="MobiDB-lite"/>
    </source>
</evidence>
<keyword evidence="3" id="KW-0210">Decarboxylase</keyword>
<dbReference type="Gene3D" id="3.40.640.10">
    <property type="entry name" value="Type I PLP-dependent aspartate aminotransferase-like (Major domain)"/>
    <property type="match status" value="1"/>
</dbReference>
<evidence type="ECO:0000313" key="9">
    <source>
        <dbReference type="Proteomes" id="UP001152888"/>
    </source>
</evidence>
<evidence type="ECO:0008006" key="10">
    <source>
        <dbReference type="Google" id="ProtNLM"/>
    </source>
</evidence>
<feature type="region of interest" description="Disordered" evidence="7">
    <location>
        <begin position="619"/>
        <end position="660"/>
    </location>
</feature>
<dbReference type="EMBL" id="CAKOFQ010007410">
    <property type="protein sequence ID" value="CAH2000498.1"/>
    <property type="molecule type" value="Genomic_DNA"/>
</dbReference>
<dbReference type="InterPro" id="IPR015421">
    <property type="entry name" value="PyrdxlP-dep_Trfase_major"/>
</dbReference>
<dbReference type="PANTHER" id="PTHR11999:SF70">
    <property type="entry name" value="MIP05841P"/>
    <property type="match status" value="1"/>
</dbReference>
<evidence type="ECO:0000256" key="3">
    <source>
        <dbReference type="ARBA" id="ARBA00022793"/>
    </source>
</evidence>
<evidence type="ECO:0000256" key="1">
    <source>
        <dbReference type="ARBA" id="ARBA00001933"/>
    </source>
</evidence>
<dbReference type="AlphaFoldDB" id="A0A9P0LP29"/>
<gene>
    <name evidence="8" type="ORF">ACAOBT_LOCUS25600</name>
</gene>
<dbReference type="Gene3D" id="3.90.1150.10">
    <property type="entry name" value="Aspartate Aminotransferase, domain 1"/>
    <property type="match status" value="1"/>
</dbReference>
<dbReference type="GO" id="GO:0006520">
    <property type="term" value="P:amino acid metabolic process"/>
    <property type="evidence" value="ECO:0007669"/>
    <property type="project" value="InterPro"/>
</dbReference>
<proteinExistence type="inferred from homology"/>
<dbReference type="PRINTS" id="PR00800">
    <property type="entry name" value="YHDCRBOXLASE"/>
</dbReference>
<dbReference type="InterPro" id="IPR002129">
    <property type="entry name" value="PyrdxlP-dep_de-COase"/>
</dbReference>
<dbReference type="GO" id="GO:0019752">
    <property type="term" value="P:carboxylic acid metabolic process"/>
    <property type="evidence" value="ECO:0007669"/>
    <property type="project" value="InterPro"/>
</dbReference>
<keyword evidence="4 6" id="KW-0663">Pyridoxal phosphate</keyword>
<evidence type="ECO:0000256" key="4">
    <source>
        <dbReference type="ARBA" id="ARBA00022898"/>
    </source>
</evidence>
<dbReference type="Proteomes" id="UP001152888">
    <property type="component" value="Unassembled WGS sequence"/>
</dbReference>
<name>A0A9P0LP29_ACAOB</name>
<evidence type="ECO:0000256" key="2">
    <source>
        <dbReference type="ARBA" id="ARBA00009533"/>
    </source>
</evidence>
<keyword evidence="9" id="KW-1185">Reference proteome</keyword>
<dbReference type="Gene3D" id="1.20.1340.10">
    <property type="entry name" value="dopa decarboxylase, N-terminal domain"/>
    <property type="match status" value="1"/>
</dbReference>
<comment type="caution">
    <text evidence="8">The sequence shown here is derived from an EMBL/GenBank/DDBJ whole genome shotgun (WGS) entry which is preliminary data.</text>
</comment>
<comment type="similarity">
    <text evidence="2">Belongs to the group II decarboxylase family.</text>
</comment>
<dbReference type="InterPro" id="IPR021115">
    <property type="entry name" value="Pyridoxal-P_BS"/>
</dbReference>
<evidence type="ECO:0000256" key="6">
    <source>
        <dbReference type="PIRSR" id="PIRSR602129-50"/>
    </source>
</evidence>
<protein>
    <recommendedName>
        <fullName evidence="10">Tyrosine decarboxylase</fullName>
    </recommendedName>
</protein>
<evidence type="ECO:0000256" key="5">
    <source>
        <dbReference type="ARBA" id="ARBA00023239"/>
    </source>
</evidence>
<dbReference type="Pfam" id="PF00282">
    <property type="entry name" value="Pyridoxal_deC"/>
    <property type="match status" value="1"/>
</dbReference>
<dbReference type="SUPFAM" id="SSF53383">
    <property type="entry name" value="PLP-dependent transferases"/>
    <property type="match status" value="1"/>
</dbReference>
<dbReference type="InterPro" id="IPR010977">
    <property type="entry name" value="Aromatic_deC"/>
</dbReference>
<dbReference type="PANTHER" id="PTHR11999">
    <property type="entry name" value="GROUP II PYRIDOXAL-5-PHOSPHATE DECARBOXYLASE"/>
    <property type="match status" value="1"/>
</dbReference>
<comment type="cofactor">
    <cofactor evidence="1 6">
        <name>pyridoxal 5'-phosphate</name>
        <dbReference type="ChEBI" id="CHEBI:597326"/>
    </cofactor>
</comment>
<dbReference type="InterPro" id="IPR015424">
    <property type="entry name" value="PyrdxlP-dep_Trfase"/>
</dbReference>
<dbReference type="OrthoDB" id="639767at2759"/>
<dbReference type="FunFam" id="1.20.1340.10:FF:000001">
    <property type="entry name" value="Histidine decarboxylase"/>
    <property type="match status" value="1"/>
</dbReference>
<organism evidence="8 9">
    <name type="scientific">Acanthoscelides obtectus</name>
    <name type="common">Bean weevil</name>
    <name type="synonym">Bruchus obtectus</name>
    <dbReference type="NCBI Taxonomy" id="200917"/>
    <lineage>
        <taxon>Eukaryota</taxon>
        <taxon>Metazoa</taxon>
        <taxon>Ecdysozoa</taxon>
        <taxon>Arthropoda</taxon>
        <taxon>Hexapoda</taxon>
        <taxon>Insecta</taxon>
        <taxon>Pterygota</taxon>
        <taxon>Neoptera</taxon>
        <taxon>Endopterygota</taxon>
        <taxon>Coleoptera</taxon>
        <taxon>Polyphaga</taxon>
        <taxon>Cucujiformia</taxon>
        <taxon>Chrysomeloidea</taxon>
        <taxon>Chrysomelidae</taxon>
        <taxon>Bruchinae</taxon>
        <taxon>Bruchini</taxon>
        <taxon>Acanthoscelides</taxon>
    </lineage>
</organism>
<reference evidence="8" key="1">
    <citation type="submission" date="2022-03" db="EMBL/GenBank/DDBJ databases">
        <authorList>
            <person name="Sayadi A."/>
        </authorList>
    </citation>
    <scope>NUCLEOTIDE SEQUENCE</scope>
</reference>
<dbReference type="CDD" id="cd06450">
    <property type="entry name" value="DOPA_deC_like"/>
    <property type="match status" value="1"/>
</dbReference>
<accession>A0A9P0LP29</accession>
<sequence>MLLLCQGCSVVFEIRSSGGREEVLNRKSMDCDEFRTQGKVMIDYICQYLETLNQRRVIPNIEPNYLRPLLPDEAPVEPEDWDVIMEDIEKKIMPGITHWQHPRFHAYFPSGNSFPSILADMLSDAIGAMGFSWAASPACTELETIMLDWFGKAIGLPDQFLSNKEGSIGGGVIQGSASECVLVSMLAARAHMLVRLKKQYPMVEDGVLLSKLIAYCSKEAHSCVEKAAMICFVKLRILEPDEKNALRGKTLMMAMEEDETMGLIPFFVSTTLGTTSCASFDNLQEIGPVCQKFPGVWLHVDAAYAGNAFICPELKYLLKGVEYADSFNTNPNKFLLIAFDCSTMWVRDKLKLTKALVVNPLYLEHTHSKDLSIDFRHWGIPLSRRFRSLKLWFVFRRFGISGLQNYIRHHIKLAKKFEELVRKDTRFEVCNEVKLGLVCFRLKGTDQLNKQLLLNINESGRLHMVPAQVNEKYIIRFSVNDVNAKEADIDIAWQIIKEYAEDVLAQNIEKERARELQDEVYDLLERKKKETLAHKRSFFVRMVSDPKIYNPSVARNLPSSRRHLTETETEDLDDKGSSVRPPTRASWVSWPLAFLFQGITEEGSSSDVPIRFRHLDTKVHLKPNERATNGGNGGSNSPSPEGESCKSPRRTPSPSHERKH</sequence>
<dbReference type="PROSITE" id="PS00392">
    <property type="entry name" value="DDC_GAD_HDC_YDC"/>
    <property type="match status" value="1"/>
</dbReference>
<dbReference type="GO" id="GO:0016831">
    <property type="term" value="F:carboxy-lyase activity"/>
    <property type="evidence" value="ECO:0007669"/>
    <property type="project" value="UniProtKB-KW"/>
</dbReference>
<keyword evidence="5" id="KW-0456">Lyase</keyword>
<dbReference type="GO" id="GO:0005737">
    <property type="term" value="C:cytoplasm"/>
    <property type="evidence" value="ECO:0007669"/>
    <property type="project" value="TreeGrafter"/>
</dbReference>
<feature type="region of interest" description="Disordered" evidence="7">
    <location>
        <begin position="553"/>
        <end position="583"/>
    </location>
</feature>
<dbReference type="FunFam" id="3.90.1150.10:FF:000018">
    <property type="entry name" value="Histidine decarboxylase"/>
    <property type="match status" value="1"/>
</dbReference>
<feature type="modified residue" description="N6-(pyridoxal phosphate)lysine" evidence="6">
    <location>
        <position position="333"/>
    </location>
</feature>